<organism evidence="1 2">
    <name type="scientific">Populus trichocarpa</name>
    <name type="common">Western balsam poplar</name>
    <name type="synonym">Populus balsamifera subsp. trichocarpa</name>
    <dbReference type="NCBI Taxonomy" id="3694"/>
    <lineage>
        <taxon>Eukaryota</taxon>
        <taxon>Viridiplantae</taxon>
        <taxon>Streptophyta</taxon>
        <taxon>Embryophyta</taxon>
        <taxon>Tracheophyta</taxon>
        <taxon>Spermatophyta</taxon>
        <taxon>Magnoliopsida</taxon>
        <taxon>eudicotyledons</taxon>
        <taxon>Gunneridae</taxon>
        <taxon>Pentapetalae</taxon>
        <taxon>rosids</taxon>
        <taxon>fabids</taxon>
        <taxon>Malpighiales</taxon>
        <taxon>Salicaceae</taxon>
        <taxon>Saliceae</taxon>
        <taxon>Populus</taxon>
    </lineage>
</organism>
<dbReference type="AlphaFoldDB" id="A0A2K2AHY7"/>
<dbReference type="EMBL" id="CM009294">
    <property type="protein sequence ID" value="PNT37128.1"/>
    <property type="molecule type" value="Genomic_DNA"/>
</dbReference>
<dbReference type="Proteomes" id="UP000006729">
    <property type="component" value="Chromosome 5"/>
</dbReference>
<sequence>MHIFSLQLPSCKMLENSHISFSIAQTSNVERLFEICSTTQWPHKERGVYLCVNDMSCVISQHIFLNASQYHARKTI</sequence>
<reference evidence="1 2" key="1">
    <citation type="journal article" date="2006" name="Science">
        <title>The genome of black cottonwood, Populus trichocarpa (Torr. &amp; Gray).</title>
        <authorList>
            <person name="Tuskan G.A."/>
            <person name="Difazio S."/>
            <person name="Jansson S."/>
            <person name="Bohlmann J."/>
            <person name="Grigoriev I."/>
            <person name="Hellsten U."/>
            <person name="Putnam N."/>
            <person name="Ralph S."/>
            <person name="Rombauts S."/>
            <person name="Salamov A."/>
            <person name="Schein J."/>
            <person name="Sterck L."/>
            <person name="Aerts A."/>
            <person name="Bhalerao R.R."/>
            <person name="Bhalerao R.P."/>
            <person name="Blaudez D."/>
            <person name="Boerjan W."/>
            <person name="Brun A."/>
            <person name="Brunner A."/>
            <person name="Busov V."/>
            <person name="Campbell M."/>
            <person name="Carlson J."/>
            <person name="Chalot M."/>
            <person name="Chapman J."/>
            <person name="Chen G.L."/>
            <person name="Cooper D."/>
            <person name="Coutinho P.M."/>
            <person name="Couturier J."/>
            <person name="Covert S."/>
            <person name="Cronk Q."/>
            <person name="Cunningham R."/>
            <person name="Davis J."/>
            <person name="Degroeve S."/>
            <person name="Dejardin A."/>
            <person name="Depamphilis C."/>
            <person name="Detter J."/>
            <person name="Dirks B."/>
            <person name="Dubchak I."/>
            <person name="Duplessis S."/>
            <person name="Ehlting J."/>
            <person name="Ellis B."/>
            <person name="Gendler K."/>
            <person name="Goodstein D."/>
            <person name="Gribskov M."/>
            <person name="Grimwood J."/>
            <person name="Groover A."/>
            <person name="Gunter L."/>
            <person name="Hamberger B."/>
            <person name="Heinze B."/>
            <person name="Helariutta Y."/>
            <person name="Henrissat B."/>
            <person name="Holligan D."/>
            <person name="Holt R."/>
            <person name="Huang W."/>
            <person name="Islam-Faridi N."/>
            <person name="Jones S."/>
            <person name="Jones-Rhoades M."/>
            <person name="Jorgensen R."/>
            <person name="Joshi C."/>
            <person name="Kangasjarvi J."/>
            <person name="Karlsson J."/>
            <person name="Kelleher C."/>
            <person name="Kirkpatrick R."/>
            <person name="Kirst M."/>
            <person name="Kohler A."/>
            <person name="Kalluri U."/>
            <person name="Larimer F."/>
            <person name="Leebens-Mack J."/>
            <person name="Leple J.C."/>
            <person name="Locascio P."/>
            <person name="Lou Y."/>
            <person name="Lucas S."/>
            <person name="Martin F."/>
            <person name="Montanini B."/>
            <person name="Napoli C."/>
            <person name="Nelson D.R."/>
            <person name="Nelson C."/>
            <person name="Nieminen K."/>
            <person name="Nilsson O."/>
            <person name="Pereda V."/>
            <person name="Peter G."/>
            <person name="Philippe R."/>
            <person name="Pilate G."/>
            <person name="Poliakov A."/>
            <person name="Razumovskaya J."/>
            <person name="Richardson P."/>
            <person name="Rinaldi C."/>
            <person name="Ritland K."/>
            <person name="Rouze P."/>
            <person name="Ryaboy D."/>
            <person name="Schmutz J."/>
            <person name="Schrader J."/>
            <person name="Segerman B."/>
            <person name="Shin H."/>
            <person name="Siddiqui A."/>
            <person name="Sterky F."/>
            <person name="Terry A."/>
            <person name="Tsai C.J."/>
            <person name="Uberbacher E."/>
            <person name="Unneberg P."/>
            <person name="Vahala J."/>
            <person name="Wall K."/>
            <person name="Wessler S."/>
            <person name="Yang G."/>
            <person name="Yin T."/>
            <person name="Douglas C."/>
            <person name="Marra M."/>
            <person name="Sandberg G."/>
            <person name="Van de Peer Y."/>
            <person name="Rokhsar D."/>
        </authorList>
    </citation>
    <scope>NUCLEOTIDE SEQUENCE [LARGE SCALE GENOMIC DNA]</scope>
    <source>
        <strain evidence="2">cv. Nisqually</strain>
    </source>
</reference>
<evidence type="ECO:0000313" key="1">
    <source>
        <dbReference type="EMBL" id="PNT37128.1"/>
    </source>
</evidence>
<keyword evidence="2" id="KW-1185">Reference proteome</keyword>
<evidence type="ECO:0000313" key="2">
    <source>
        <dbReference type="Proteomes" id="UP000006729"/>
    </source>
</evidence>
<accession>A0A2K2AHY7</accession>
<name>A0A2K2AHY7_POPTR</name>
<gene>
    <name evidence="1" type="ORF">POPTR_005G170900</name>
</gene>
<proteinExistence type="predicted"/>
<dbReference type="InParanoid" id="A0A2K2AHY7"/>
<protein>
    <submittedName>
        <fullName evidence="1">Uncharacterized protein</fullName>
    </submittedName>
</protein>